<sequence>MRNSGTVIASRQLTVTGTQTLDNQGGTLSGQGGATLNGGALDNRQGQVFSGGALNVDAGSLDNRNGKVAAQAVDFTLANALSNDAGLIESDTTLALHAGHLTNAQGTLRALGERGTNVFVTDQGFDNADGTLETGAAADFRIGTELANRGVISVAGALQAQAPTVHNENGLLVSGGDMHLLTDRFTNLNADVYSLGSLSIARDAAGSFASLIENRSGSIESVGDMRLRATSLINRKEQFATRQNQTAGHISVVCHDCSGDHHNVDYVATEAFDIVVDPDQDSPAARLHSGGNLAIQAGEVVNRYSSLSASGDIAITASTLENTGAATGSSQRIRRFNTGRVTDGTDERFREGVIDPYNALPLPKAVPTALDRWDLVSDLETRTATDSAAPAIIQAGGDVGIQASQSISNASVLSQQAPSANPDAPLLAVLNAQLPPDTRQQAAEADLGLPQGPNGLFRVNRTPGHPYLIETHPALTRLRAFVNSDYLLDRLGYDSDAAWKRLGDGLYEQRLIQQAVVARTGKRFLDGLTSDEAMFRYLMDNAIASKEALNLSVGITLTAEQVAALTHDIVWLEEREVLGQKVLVPVLYLAQAKGRLAPTGALIQGRDVALISGSELQNSGTLRARRNLDITGQNLGNSGLMQADERLQLLATDSIRNAQGGIIAGRDVSAIALTGDIVNERTIAREQRSGKHFSQTTSVVDSAARIEADNGLHLSAGRDLLNLGGALSAGDNAGLSAGRDLVIAAAQAEDGLMRKDKRHYWNRSTVTQYGSDVQVGGDLTAEAGRDLAVIASKVKAGGDVQLEAGGDMAIAAAANESSREYRYKGNGKKINKENVTVRQQAAAIEADGDLLLSAEGDMTLVASKLKAGGEAYLYAGNDLGLLAAENLDHRLDEKKKKGAWGSKASRKDQVTRTTQVGSEIVSGDDLTLASEGDQTYQATHL</sequence>
<evidence type="ECO:0000313" key="3">
    <source>
        <dbReference type="Proteomes" id="UP000198706"/>
    </source>
</evidence>
<dbReference type="Pfam" id="PF05594">
    <property type="entry name" value="Fil_haemagg"/>
    <property type="match status" value="7"/>
</dbReference>
<reference evidence="2 3" key="1">
    <citation type="submission" date="2016-10" db="EMBL/GenBank/DDBJ databases">
        <authorList>
            <person name="de Groot N.N."/>
        </authorList>
    </citation>
    <scope>NUCLEOTIDE SEQUENCE [LARGE SCALE GENOMIC DNA]</scope>
    <source>
        <strain evidence="2 3">JCM 21544</strain>
    </source>
</reference>
<dbReference type="InterPro" id="IPR025157">
    <property type="entry name" value="Hemagglutinin_rpt"/>
</dbReference>
<dbReference type="GO" id="GO:0003824">
    <property type="term" value="F:catalytic activity"/>
    <property type="evidence" value="ECO:0007669"/>
    <property type="project" value="UniProtKB-ARBA"/>
</dbReference>
<evidence type="ECO:0000313" key="2">
    <source>
        <dbReference type="EMBL" id="SDM10407.1"/>
    </source>
</evidence>
<evidence type="ECO:0000256" key="1">
    <source>
        <dbReference type="SAM" id="MobiDB-lite"/>
    </source>
</evidence>
<dbReference type="Pfam" id="PF13332">
    <property type="entry name" value="Fil_haemagg_2"/>
    <property type="match status" value="2"/>
</dbReference>
<feature type="region of interest" description="Disordered" evidence="1">
    <location>
        <begin position="895"/>
        <end position="917"/>
    </location>
</feature>
<dbReference type="NCBIfam" id="TIGR01731">
    <property type="entry name" value="fil_hemag_20aa"/>
    <property type="match status" value="12"/>
</dbReference>
<keyword evidence="3" id="KW-1185">Reference proteome</keyword>
<proteinExistence type="predicted"/>
<dbReference type="AlphaFoldDB" id="A0A1G9QIS9"/>
<dbReference type="EMBL" id="FNFD01000056">
    <property type="protein sequence ID" value="SDM10407.1"/>
    <property type="molecule type" value="Genomic_DNA"/>
</dbReference>
<dbReference type="STRING" id="137658.SAMN05216186_1561"/>
<dbReference type="InterPro" id="IPR010069">
    <property type="entry name" value="CdiA_FHA1_rpt"/>
</dbReference>
<protein>
    <submittedName>
        <fullName evidence="2">Filamentous hemagglutinin</fullName>
    </submittedName>
</protein>
<feature type="non-terminal residue" evidence="2">
    <location>
        <position position="941"/>
    </location>
</feature>
<accession>A0A1G9QIS9</accession>
<dbReference type="InterPro" id="IPR008619">
    <property type="entry name" value="Filamentous_hemagglutn_rpt"/>
</dbReference>
<organism evidence="2 3">
    <name type="scientific">Pseudomonas indica</name>
    <dbReference type="NCBI Taxonomy" id="137658"/>
    <lineage>
        <taxon>Bacteria</taxon>
        <taxon>Pseudomonadati</taxon>
        <taxon>Pseudomonadota</taxon>
        <taxon>Gammaproteobacteria</taxon>
        <taxon>Pseudomonadales</taxon>
        <taxon>Pseudomonadaceae</taxon>
        <taxon>Pseudomonas</taxon>
    </lineage>
</organism>
<dbReference type="Proteomes" id="UP000198706">
    <property type="component" value="Unassembled WGS sequence"/>
</dbReference>
<name>A0A1G9QIS9_9PSED</name>
<gene>
    <name evidence="2" type="ORF">SAMN05216186_1561</name>
</gene>